<dbReference type="InterPro" id="IPR025109">
    <property type="entry name" value="DUF4031"/>
</dbReference>
<feature type="domain" description="DUF4031" evidence="2">
    <location>
        <begin position="3"/>
        <end position="96"/>
    </location>
</feature>
<protein>
    <submittedName>
        <fullName evidence="3">DUF4031 domain-containing protein</fullName>
    </submittedName>
</protein>
<sequence>MTVYVDDARISARVGHRQDRWSHLFADTPAELHAFAQSIGLLRSWFQDPTKTGKPIATPGSRAAENWHYDVTDGKRRLAIARGAQPITTWKAVEIISDRYARRQTEPRQLHIDFNDPDASDPQSALHDRSA</sequence>
<accession>A0A4R5P5S9</accession>
<dbReference type="EMBL" id="RXLR01000024">
    <property type="protein sequence ID" value="TDH18015.1"/>
    <property type="molecule type" value="Genomic_DNA"/>
</dbReference>
<dbReference type="AlphaFoldDB" id="A0A4R5P5S9"/>
<gene>
    <name evidence="3" type="ORF">EJ571_25145</name>
</gene>
<comment type="caution">
    <text evidence="3">The sequence shown here is derived from an EMBL/GenBank/DDBJ whole genome shotgun (WGS) entry which is preliminary data.</text>
</comment>
<feature type="region of interest" description="Disordered" evidence="1">
    <location>
        <begin position="106"/>
        <end position="131"/>
    </location>
</feature>
<name>A0A4R5P5S9_9MYCO</name>
<reference evidence="3 4" key="1">
    <citation type="journal article" date="2019" name="Sci. Rep.">
        <title>Extended insight into the Mycobacterium chelonae-abscessus complex through whole genome sequencing of Mycobacterium salmoniphilum outbreak and Mycobacterium salmoniphilum-like strains.</title>
        <authorList>
            <person name="Behra P.R.K."/>
            <person name="Das S."/>
            <person name="Pettersson B.M.F."/>
            <person name="Shirreff L."/>
            <person name="DuCote T."/>
            <person name="Jacobsson K.G."/>
            <person name="Ennis D.G."/>
            <person name="Kirsebom L.A."/>
        </authorList>
    </citation>
    <scope>NUCLEOTIDE SEQUENCE [LARGE SCALE GENOMIC DNA]</scope>
    <source>
        <strain evidence="3 4">DSM 45524</strain>
    </source>
</reference>
<evidence type="ECO:0000256" key="1">
    <source>
        <dbReference type="SAM" id="MobiDB-lite"/>
    </source>
</evidence>
<evidence type="ECO:0000313" key="4">
    <source>
        <dbReference type="Proteomes" id="UP000295627"/>
    </source>
</evidence>
<dbReference type="Pfam" id="PF13223">
    <property type="entry name" value="DUF4031"/>
    <property type="match status" value="1"/>
</dbReference>
<dbReference type="Proteomes" id="UP000295627">
    <property type="component" value="Unassembled WGS sequence"/>
</dbReference>
<dbReference type="RefSeq" id="WP_078335832.1">
    <property type="nucleotide sequence ID" value="NZ_MAFQ01000014.1"/>
</dbReference>
<proteinExistence type="predicted"/>
<evidence type="ECO:0000259" key="2">
    <source>
        <dbReference type="Pfam" id="PF13223"/>
    </source>
</evidence>
<organism evidence="3 4">
    <name type="scientific">Mycobacteroides franklinii</name>
    <dbReference type="NCBI Taxonomy" id="948102"/>
    <lineage>
        <taxon>Bacteria</taxon>
        <taxon>Bacillati</taxon>
        <taxon>Actinomycetota</taxon>
        <taxon>Actinomycetes</taxon>
        <taxon>Mycobacteriales</taxon>
        <taxon>Mycobacteriaceae</taxon>
        <taxon>Mycobacteroides</taxon>
    </lineage>
</organism>
<evidence type="ECO:0000313" key="3">
    <source>
        <dbReference type="EMBL" id="TDH18015.1"/>
    </source>
</evidence>